<dbReference type="GO" id="GO:0006782">
    <property type="term" value="P:protoporphyrinogen IX biosynthetic process"/>
    <property type="evidence" value="ECO:0007669"/>
    <property type="project" value="UniProtKB-UniPathway"/>
</dbReference>
<dbReference type="SFLD" id="SFLDS00029">
    <property type="entry name" value="Radical_SAM"/>
    <property type="match status" value="1"/>
</dbReference>
<evidence type="ECO:0000256" key="9">
    <source>
        <dbReference type="ARBA" id="ARBA00023002"/>
    </source>
</evidence>
<dbReference type="InterPro" id="IPR058240">
    <property type="entry name" value="rSAM_sf"/>
</dbReference>
<feature type="binding site" evidence="16">
    <location>
        <position position="63"/>
    </location>
    <ligand>
        <name>[4Fe-4S] cluster</name>
        <dbReference type="ChEBI" id="CHEBI:49883"/>
        <note>4Fe-4S-S-AdoMet</note>
    </ligand>
</feature>
<organism evidence="18 19">
    <name type="scientific">Sphingobium fuliginis (strain ATCC 27551)</name>
    <dbReference type="NCBI Taxonomy" id="336203"/>
    <lineage>
        <taxon>Bacteria</taxon>
        <taxon>Pseudomonadati</taxon>
        <taxon>Pseudomonadota</taxon>
        <taxon>Alphaproteobacteria</taxon>
        <taxon>Sphingomonadales</taxon>
        <taxon>Sphingomonadaceae</taxon>
        <taxon>Sphingobium</taxon>
    </lineage>
</organism>
<evidence type="ECO:0000256" key="4">
    <source>
        <dbReference type="ARBA" id="ARBA00011245"/>
    </source>
</evidence>
<dbReference type="GO" id="GO:0051539">
    <property type="term" value="F:4 iron, 4 sulfur cluster binding"/>
    <property type="evidence" value="ECO:0007669"/>
    <property type="project" value="UniProtKB-KW"/>
</dbReference>
<feature type="binding site" evidence="15">
    <location>
        <position position="139"/>
    </location>
    <ligand>
        <name>S-adenosyl-L-methionine</name>
        <dbReference type="ChEBI" id="CHEBI:59789"/>
        <label>1</label>
    </ligand>
</feature>
<evidence type="ECO:0000256" key="14">
    <source>
        <dbReference type="PIRNR" id="PIRNR000167"/>
    </source>
</evidence>
<evidence type="ECO:0000313" key="18">
    <source>
        <dbReference type="EMBL" id="GAY23990.1"/>
    </source>
</evidence>
<feature type="binding site" evidence="15">
    <location>
        <position position="322"/>
    </location>
    <ligand>
        <name>S-adenosyl-L-methionine</name>
        <dbReference type="ChEBI" id="CHEBI:59789"/>
        <label>1</label>
    </ligand>
</feature>
<evidence type="ECO:0000256" key="7">
    <source>
        <dbReference type="ARBA" id="ARBA00022691"/>
    </source>
</evidence>
<evidence type="ECO:0000256" key="1">
    <source>
        <dbReference type="ARBA" id="ARBA00004496"/>
    </source>
</evidence>
<dbReference type="InterPro" id="IPR004558">
    <property type="entry name" value="Coprogen_oxidase_HemN"/>
</dbReference>
<comment type="catalytic activity">
    <reaction evidence="13 14">
        <text>coproporphyrinogen III + 2 S-adenosyl-L-methionine = protoporphyrinogen IX + 2 5'-deoxyadenosine + 2 L-methionine + 2 CO2</text>
        <dbReference type="Rhea" id="RHEA:15425"/>
        <dbReference type="ChEBI" id="CHEBI:16526"/>
        <dbReference type="ChEBI" id="CHEBI:17319"/>
        <dbReference type="ChEBI" id="CHEBI:57307"/>
        <dbReference type="ChEBI" id="CHEBI:57309"/>
        <dbReference type="ChEBI" id="CHEBI:57844"/>
        <dbReference type="ChEBI" id="CHEBI:59789"/>
        <dbReference type="EC" id="1.3.98.3"/>
    </reaction>
</comment>
<dbReference type="SFLD" id="SFLDG01065">
    <property type="entry name" value="anaerobic_coproporphyrinogen-I"/>
    <property type="match status" value="1"/>
</dbReference>
<comment type="caution">
    <text evidence="18">The sequence shown here is derived from an EMBL/GenBank/DDBJ whole genome shotgun (WGS) entry which is preliminary data.</text>
</comment>
<feature type="binding site" evidence="15">
    <location>
        <position position="107"/>
    </location>
    <ligand>
        <name>S-adenosyl-L-methionine</name>
        <dbReference type="ChEBI" id="CHEBI:59789"/>
        <label>1</label>
    </ligand>
</feature>
<dbReference type="InterPro" id="IPR034505">
    <property type="entry name" value="Coproporphyrinogen-III_oxidase"/>
</dbReference>
<evidence type="ECO:0000256" key="15">
    <source>
        <dbReference type="PIRSR" id="PIRSR000167-1"/>
    </source>
</evidence>
<dbReference type="PROSITE" id="PS51918">
    <property type="entry name" value="RADICAL_SAM"/>
    <property type="match status" value="1"/>
</dbReference>
<dbReference type="RefSeq" id="WP_099187056.1">
    <property type="nucleotide sequence ID" value="NZ_BEWI01000032.1"/>
</dbReference>
<dbReference type="Gene3D" id="3.20.20.70">
    <property type="entry name" value="Aldolase class I"/>
    <property type="match status" value="1"/>
</dbReference>
<feature type="binding site" evidence="15">
    <location>
        <begin position="62"/>
        <end position="64"/>
    </location>
    <ligand>
        <name>S-adenosyl-L-methionine</name>
        <dbReference type="ChEBI" id="CHEBI:59789"/>
        <label>2</label>
    </ligand>
</feature>
<dbReference type="PANTHER" id="PTHR13932:SF6">
    <property type="entry name" value="OXYGEN-INDEPENDENT COPROPORPHYRINOGEN III OXIDASE"/>
    <property type="match status" value="1"/>
</dbReference>
<evidence type="ECO:0000256" key="5">
    <source>
        <dbReference type="ARBA" id="ARBA00022485"/>
    </source>
</evidence>
<dbReference type="InterPro" id="IPR013785">
    <property type="entry name" value="Aldolase_TIM"/>
</dbReference>
<comment type="pathway">
    <text evidence="2 14">Porphyrin-containing compound metabolism; protoporphyrin-IX biosynthesis; protoporphyrinogen-IX from coproporphyrinogen-III (AdoMet route): step 1/1.</text>
</comment>
<evidence type="ECO:0000256" key="16">
    <source>
        <dbReference type="PIRSR" id="PIRSR000167-2"/>
    </source>
</evidence>
<sequence>MWTYHPDLLARPVPRYTSYPTAAQFSGDVGAAELAARLDGVERNDPLSLYVHIPYCHDICWYCGCNTGAANRVQRLTAYVESLEREIATVAARLNGKGRVQRIAFGGGSPNSLPLVDFVRLLQQLLLCFDAHHAELSVELDPRRLDGPWIATMAAMGVDRANLGVQTFTPHVQARIGRIQPLDMVERAVDRLRAAGIATGFDLMYGLPGQTPDDLAATLEAAIALRPTRIALFGYAHMPRLLPRQRRIDASDLPDLAARFAMAAQGHEALTGAGYVPIGFDHFALPEDGMARAAREGRLRRNFQGFTDDPAEILLGLGASAISQFPDLIVQNEKQAGPWRALADAGRLSATRGTLRTPEDRRRGRIIEALLCQGEAHVGTAHPMPDFSRFEELGLVRVSEGRVALTRDALPYARSIAACFDAWLEPAEKRFSHAV</sequence>
<dbReference type="UniPathway" id="UPA00251">
    <property type="reaction ID" value="UER00323"/>
</dbReference>
<dbReference type="SUPFAM" id="SSF102114">
    <property type="entry name" value="Radical SAM enzymes"/>
    <property type="match status" value="1"/>
</dbReference>
<evidence type="ECO:0000256" key="12">
    <source>
        <dbReference type="ARBA" id="ARBA00023244"/>
    </source>
</evidence>
<reference evidence="18 19" key="2">
    <citation type="journal article" date="2013" name="Environ. Sci. Technol.">
        <title>The 4-tert-butylphenol-utilizing bacterium Sphingobium fuliginis OMI can degrade bisphenols via phenolic ring hydroxylation and meta-cleavage pathway.</title>
        <authorList>
            <person name="Ogata Y."/>
            <person name="Goda S."/>
            <person name="Toyama T."/>
            <person name="Sei K."/>
            <person name="Ike M."/>
        </authorList>
    </citation>
    <scope>NUCLEOTIDE SEQUENCE [LARGE SCALE GENOMIC DNA]</scope>
    <source>
        <strain evidence="18 19">OMI</strain>
    </source>
</reference>
<dbReference type="InterPro" id="IPR007197">
    <property type="entry name" value="rSAM"/>
</dbReference>
<evidence type="ECO:0000256" key="3">
    <source>
        <dbReference type="ARBA" id="ARBA00005493"/>
    </source>
</evidence>
<dbReference type="GO" id="GO:0046872">
    <property type="term" value="F:metal ion binding"/>
    <property type="evidence" value="ECO:0007669"/>
    <property type="project" value="UniProtKB-KW"/>
</dbReference>
<keyword evidence="12 14" id="KW-0627">Porphyrin biosynthesis</keyword>
<feature type="domain" description="Radical SAM core" evidence="17">
    <location>
        <begin position="41"/>
        <end position="273"/>
    </location>
</feature>
<dbReference type="Pfam" id="PF04055">
    <property type="entry name" value="Radical_SAM"/>
    <property type="match status" value="1"/>
</dbReference>
<dbReference type="InterPro" id="IPR006638">
    <property type="entry name" value="Elp3/MiaA/NifB-like_rSAM"/>
</dbReference>
<dbReference type="GO" id="GO:0005737">
    <property type="term" value="C:cytoplasm"/>
    <property type="evidence" value="ECO:0007669"/>
    <property type="project" value="UniProtKB-SubCell"/>
</dbReference>
<keyword evidence="9 14" id="KW-0560">Oxidoreductase</keyword>
<dbReference type="Gene3D" id="1.10.10.920">
    <property type="match status" value="1"/>
</dbReference>
<feature type="binding site" evidence="15">
    <location>
        <position position="166"/>
    </location>
    <ligand>
        <name>S-adenosyl-L-methionine</name>
        <dbReference type="ChEBI" id="CHEBI:59789"/>
        <label>2</label>
    </ligand>
</feature>
<feature type="binding site" evidence="15">
    <location>
        <position position="50"/>
    </location>
    <ligand>
        <name>S-adenosyl-L-methionine</name>
        <dbReference type="ChEBI" id="CHEBI:59789"/>
        <label>1</label>
    </ligand>
</feature>
<evidence type="ECO:0000256" key="2">
    <source>
        <dbReference type="ARBA" id="ARBA00004785"/>
    </source>
</evidence>
<feature type="binding site" evidence="16">
    <location>
        <position position="56"/>
    </location>
    <ligand>
        <name>[4Fe-4S] cluster</name>
        <dbReference type="ChEBI" id="CHEBI:49883"/>
        <note>4Fe-4S-S-AdoMet</note>
    </ligand>
</feature>
<dbReference type="Proteomes" id="UP000221538">
    <property type="component" value="Unassembled WGS sequence"/>
</dbReference>
<keyword evidence="8 14" id="KW-0479">Metal-binding</keyword>
<comment type="cofactor">
    <cofactor evidence="14 16">
        <name>[4Fe-4S] cluster</name>
        <dbReference type="ChEBI" id="CHEBI:49883"/>
    </cofactor>
    <text evidence="14 16">Binds 1 [4Fe-4S] cluster. The cluster is coordinated with 3 cysteines and an exchangeable S-adenosyl-L-methionine.</text>
</comment>
<proteinExistence type="inferred from homology"/>
<comment type="similarity">
    <text evidence="3 14">Belongs to the anaerobic coproporphyrinogen-III oxidase family.</text>
</comment>
<dbReference type="PIRSF" id="PIRSF000167">
    <property type="entry name" value="HemN"/>
    <property type="match status" value="1"/>
</dbReference>
<evidence type="ECO:0000256" key="13">
    <source>
        <dbReference type="ARBA" id="ARBA00048321"/>
    </source>
</evidence>
<feature type="binding site" evidence="15">
    <location>
        <position position="178"/>
    </location>
    <ligand>
        <name>S-adenosyl-L-methionine</name>
        <dbReference type="ChEBI" id="CHEBI:59789"/>
        <label>2</label>
    </ligand>
</feature>
<evidence type="ECO:0000256" key="10">
    <source>
        <dbReference type="ARBA" id="ARBA00023004"/>
    </source>
</evidence>
<dbReference type="EC" id="1.3.98.3" evidence="14"/>
<dbReference type="GO" id="GO:0051989">
    <property type="term" value="F:coproporphyrinogen dehydrogenase activity"/>
    <property type="evidence" value="ECO:0007669"/>
    <property type="project" value="UniProtKB-EC"/>
</dbReference>
<feature type="binding site" evidence="15">
    <location>
        <position position="236"/>
    </location>
    <ligand>
        <name>S-adenosyl-L-methionine</name>
        <dbReference type="ChEBI" id="CHEBI:59789"/>
        <label>2</label>
    </ligand>
</feature>
<keyword evidence="6 14" id="KW-0963">Cytoplasm</keyword>
<comment type="subcellular location">
    <subcellularLocation>
        <location evidence="1 14">Cytoplasm</location>
    </subcellularLocation>
</comment>
<keyword evidence="7 14" id="KW-0949">S-adenosyl-L-methionine</keyword>
<dbReference type="NCBIfam" id="TIGR00538">
    <property type="entry name" value="hemN"/>
    <property type="match status" value="1"/>
</dbReference>
<reference evidence="18 19" key="1">
    <citation type="journal article" date="2013" name="Biodegradation">
        <title>Occurrence of 4-tert-butylphenol (4-t-BP) biodegradation in an aquatic sample caused by the presence of Spirodela polyrrhiza and isolation of a 4-t-BP-utilizing bacterium.</title>
        <authorList>
            <person name="Ogata Y."/>
            <person name="Toyama T."/>
            <person name="Yu N."/>
            <person name="Wang X."/>
            <person name="Sei K."/>
            <person name="Ike M."/>
        </authorList>
    </citation>
    <scope>NUCLEOTIDE SEQUENCE [LARGE SCALE GENOMIC DNA]</scope>
    <source>
        <strain evidence="18 19">OMI</strain>
    </source>
</reference>
<feature type="binding site" evidence="16">
    <location>
        <position position="60"/>
    </location>
    <ligand>
        <name>[4Fe-4S] cluster</name>
        <dbReference type="ChEBI" id="CHEBI:49883"/>
        <note>4Fe-4S-S-AdoMet</note>
    </ligand>
</feature>
<evidence type="ECO:0000256" key="11">
    <source>
        <dbReference type="ARBA" id="ARBA00023014"/>
    </source>
</evidence>
<evidence type="ECO:0000256" key="6">
    <source>
        <dbReference type="ARBA" id="ARBA00022490"/>
    </source>
</evidence>
<keyword evidence="5 14" id="KW-0004">4Fe-4S</keyword>
<keyword evidence="11 14" id="KW-0411">Iron-sulfur</keyword>
<keyword evidence="10 14" id="KW-0408">Iron</keyword>
<dbReference type="PANTHER" id="PTHR13932">
    <property type="entry name" value="COPROPORPHYRINIGEN III OXIDASE"/>
    <property type="match status" value="1"/>
</dbReference>
<gene>
    <name evidence="18" type="ORF">SFOMI_4568</name>
</gene>
<protein>
    <recommendedName>
        <fullName evidence="14">Coproporphyrinogen-III oxidase</fullName>
        <ecNumber evidence="14">1.3.98.3</ecNumber>
    </recommendedName>
</protein>
<dbReference type="AlphaFoldDB" id="A0A292ZMB3"/>
<feature type="binding site" evidence="15">
    <location>
        <position position="202"/>
    </location>
    <ligand>
        <name>S-adenosyl-L-methionine</name>
        <dbReference type="ChEBI" id="CHEBI:59789"/>
        <label>2</label>
    </ligand>
</feature>
<evidence type="ECO:0000256" key="8">
    <source>
        <dbReference type="ARBA" id="ARBA00022723"/>
    </source>
</evidence>
<comment type="subunit">
    <text evidence="4">Monomer.</text>
</comment>
<accession>A0A292ZMB3</accession>
<dbReference type="SMART" id="SM00729">
    <property type="entry name" value="Elp3"/>
    <property type="match status" value="1"/>
</dbReference>
<evidence type="ECO:0000259" key="17">
    <source>
        <dbReference type="PROSITE" id="PS51918"/>
    </source>
</evidence>
<name>A0A292ZMB3_SPHSA</name>
<dbReference type="EMBL" id="BEWI01000032">
    <property type="protein sequence ID" value="GAY23990.1"/>
    <property type="molecule type" value="Genomic_DNA"/>
</dbReference>
<evidence type="ECO:0000313" key="19">
    <source>
        <dbReference type="Proteomes" id="UP000221538"/>
    </source>
</evidence>
<dbReference type="GO" id="GO:0004109">
    <property type="term" value="F:coproporphyrinogen oxidase activity"/>
    <property type="evidence" value="ECO:0007669"/>
    <property type="project" value="InterPro"/>
</dbReference>